<dbReference type="InterPro" id="IPR036922">
    <property type="entry name" value="Rieske_2Fe-2S_sf"/>
</dbReference>
<reference evidence="7 8" key="1">
    <citation type="submission" date="2019-06" db="EMBL/GenBank/DDBJ databases">
        <authorList>
            <person name="Li J."/>
        </authorList>
    </citation>
    <scope>NUCLEOTIDE SEQUENCE [LARGE SCALE GENOMIC DNA]</scope>
    <source>
        <strain evidence="7 8">LMG 28165</strain>
    </source>
</reference>
<keyword evidence="2" id="KW-0479">Metal-binding</keyword>
<gene>
    <name evidence="7" type="ORF">FHE74_07630</name>
</gene>
<sequence>MSEFSCNRRLFLLGTGTTLAGALLAACGSAPSEEVAKTDIPLGSAILVGDYIVARPDESKYVAYSRSCPHQHQTIDQVDGHKVRCSAHGSVFDLNDGSVVEGPAREALAPAKLKDAGDKLAVQA</sequence>
<dbReference type="PROSITE" id="PS51296">
    <property type="entry name" value="RIESKE"/>
    <property type="match status" value="1"/>
</dbReference>
<name>A0A5C4U4S9_9CORY</name>
<dbReference type="AlphaFoldDB" id="A0A5C4U4S9"/>
<keyword evidence="5" id="KW-0732">Signal</keyword>
<dbReference type="InterPro" id="IPR006311">
    <property type="entry name" value="TAT_signal"/>
</dbReference>
<dbReference type="OrthoDB" id="25106at2"/>
<evidence type="ECO:0000256" key="2">
    <source>
        <dbReference type="ARBA" id="ARBA00022723"/>
    </source>
</evidence>
<dbReference type="RefSeq" id="WP_139465905.1">
    <property type="nucleotide sequence ID" value="NZ_VDHJ01000009.1"/>
</dbReference>
<dbReference type="GO" id="GO:0016705">
    <property type="term" value="F:oxidoreductase activity, acting on paired donors, with incorporation or reduction of molecular oxygen"/>
    <property type="evidence" value="ECO:0007669"/>
    <property type="project" value="UniProtKB-ARBA"/>
</dbReference>
<evidence type="ECO:0000256" key="1">
    <source>
        <dbReference type="ARBA" id="ARBA00022714"/>
    </source>
</evidence>
<keyword evidence="4" id="KW-0411">Iron-sulfur</keyword>
<proteinExistence type="predicted"/>
<dbReference type="CDD" id="cd03467">
    <property type="entry name" value="Rieske"/>
    <property type="match status" value="1"/>
</dbReference>
<evidence type="ECO:0000256" key="3">
    <source>
        <dbReference type="ARBA" id="ARBA00023004"/>
    </source>
</evidence>
<dbReference type="Proteomes" id="UP000312032">
    <property type="component" value="Unassembled WGS sequence"/>
</dbReference>
<dbReference type="PROSITE" id="PS51318">
    <property type="entry name" value="TAT"/>
    <property type="match status" value="1"/>
</dbReference>
<dbReference type="Pfam" id="PF00355">
    <property type="entry name" value="Rieske"/>
    <property type="match status" value="1"/>
</dbReference>
<feature type="signal peptide" evidence="5">
    <location>
        <begin position="1"/>
        <end position="25"/>
    </location>
</feature>
<keyword evidence="3" id="KW-0408">Iron</keyword>
<dbReference type="InterPro" id="IPR017941">
    <property type="entry name" value="Rieske_2Fe-2S"/>
</dbReference>
<evidence type="ECO:0000313" key="8">
    <source>
        <dbReference type="Proteomes" id="UP000312032"/>
    </source>
</evidence>
<dbReference type="GO" id="GO:0051537">
    <property type="term" value="F:2 iron, 2 sulfur cluster binding"/>
    <property type="evidence" value="ECO:0007669"/>
    <property type="project" value="UniProtKB-KW"/>
</dbReference>
<evidence type="ECO:0000256" key="5">
    <source>
        <dbReference type="SAM" id="SignalP"/>
    </source>
</evidence>
<dbReference type="SUPFAM" id="SSF50022">
    <property type="entry name" value="ISP domain"/>
    <property type="match status" value="1"/>
</dbReference>
<feature type="domain" description="Rieske" evidence="6">
    <location>
        <begin position="28"/>
        <end position="122"/>
    </location>
</feature>
<dbReference type="GO" id="GO:0004497">
    <property type="term" value="F:monooxygenase activity"/>
    <property type="evidence" value="ECO:0007669"/>
    <property type="project" value="UniProtKB-ARBA"/>
</dbReference>
<accession>A0A5C4U4S9</accession>
<evidence type="ECO:0000256" key="4">
    <source>
        <dbReference type="ARBA" id="ARBA00023014"/>
    </source>
</evidence>
<evidence type="ECO:0000313" key="7">
    <source>
        <dbReference type="EMBL" id="TNL96876.1"/>
    </source>
</evidence>
<dbReference type="GO" id="GO:0046872">
    <property type="term" value="F:metal ion binding"/>
    <property type="evidence" value="ECO:0007669"/>
    <property type="project" value="UniProtKB-KW"/>
</dbReference>
<dbReference type="EMBL" id="VDHJ01000009">
    <property type="protein sequence ID" value="TNL96876.1"/>
    <property type="molecule type" value="Genomic_DNA"/>
</dbReference>
<evidence type="ECO:0000259" key="6">
    <source>
        <dbReference type="PROSITE" id="PS51296"/>
    </source>
</evidence>
<dbReference type="Gene3D" id="2.102.10.10">
    <property type="entry name" value="Rieske [2Fe-2S] iron-sulphur domain"/>
    <property type="match status" value="1"/>
</dbReference>
<comment type="caution">
    <text evidence="7">The sequence shown here is derived from an EMBL/GenBank/DDBJ whole genome shotgun (WGS) entry which is preliminary data.</text>
</comment>
<keyword evidence="1" id="KW-0001">2Fe-2S</keyword>
<feature type="chain" id="PRO_5038666349" evidence="5">
    <location>
        <begin position="26"/>
        <end position="124"/>
    </location>
</feature>
<organism evidence="7 8">
    <name type="scientific">Corynebacterium tapiri</name>
    <dbReference type="NCBI Taxonomy" id="1448266"/>
    <lineage>
        <taxon>Bacteria</taxon>
        <taxon>Bacillati</taxon>
        <taxon>Actinomycetota</taxon>
        <taxon>Actinomycetes</taxon>
        <taxon>Mycobacteriales</taxon>
        <taxon>Corynebacteriaceae</taxon>
        <taxon>Corynebacterium</taxon>
    </lineage>
</organism>
<keyword evidence="8" id="KW-1185">Reference proteome</keyword>
<protein>
    <submittedName>
        <fullName evidence="7">Rieske (2Fe-2S) protein</fullName>
    </submittedName>
</protein>